<keyword evidence="6" id="KW-0472">Membrane</keyword>
<feature type="compositionally biased region" description="Low complexity" evidence="5">
    <location>
        <begin position="218"/>
        <end position="237"/>
    </location>
</feature>
<dbReference type="InterPro" id="IPR013324">
    <property type="entry name" value="RNA_pol_sigma_r3/r4-like"/>
</dbReference>
<evidence type="ECO:0000313" key="9">
    <source>
        <dbReference type="Proteomes" id="UP001501326"/>
    </source>
</evidence>
<evidence type="ECO:0000313" key="8">
    <source>
        <dbReference type="EMBL" id="GAA2738848.1"/>
    </source>
</evidence>
<evidence type="ECO:0000259" key="7">
    <source>
        <dbReference type="Pfam" id="PF08281"/>
    </source>
</evidence>
<feature type="transmembrane region" description="Helical" evidence="6">
    <location>
        <begin position="196"/>
        <end position="216"/>
    </location>
</feature>
<protein>
    <recommendedName>
        <fullName evidence="7">RNA polymerase sigma factor 70 region 4 type 2 domain-containing protein</fullName>
    </recommendedName>
</protein>
<accession>A0ABN3UV16</accession>
<evidence type="ECO:0000256" key="1">
    <source>
        <dbReference type="ARBA" id="ARBA00010641"/>
    </source>
</evidence>
<dbReference type="InterPro" id="IPR013249">
    <property type="entry name" value="RNA_pol_sigma70_r4_t2"/>
</dbReference>
<evidence type="ECO:0000256" key="6">
    <source>
        <dbReference type="SAM" id="Phobius"/>
    </source>
</evidence>
<dbReference type="Pfam" id="PF08281">
    <property type="entry name" value="Sigma70_r4_2"/>
    <property type="match status" value="1"/>
</dbReference>
<dbReference type="CDD" id="cd06171">
    <property type="entry name" value="Sigma70_r4"/>
    <property type="match status" value="1"/>
</dbReference>
<feature type="region of interest" description="Disordered" evidence="5">
    <location>
        <begin position="218"/>
        <end position="239"/>
    </location>
</feature>
<sequence>MQPAVDADFARYVRARQHRLLRAAHLVCGDERLAQDALESALATVAARWPRVREYPDTVVRQHVYREALAAAKQAGTESLAAELATELATEPASESVRGSVDGSVGGLAALTPRQRAVVVLRHFEERSESDAAEVLGESQATVAGEEQKALATLGMGAEAVGGFLDRASQRLVEVDLADRAWALALDRRARRRRRALSGIGSVAAAAVVVAVALGVERGGSSPSPGPTPSTSVTAPVNRLPDGTMYAAMPLEGDEDQLPDYDAGLPSAIDPEGRAVELSSLAGPPPDVVAVYLRRAGTHYRAVLVPKGRTQVVVDGLDLLPTRDAGRNDGVPLGPKAISADGRWVVFAQPRAVVRLDLRTGSFERYAVPAEDLAVAEWTDGQTVRARTADRSFTLDLGSSSPRAVAAAPAAERLDPRGLPVTDLVGETVSAGPWSASGAVLDQVVTSPVIVRGNGPIYQGLVAVSGAGEPGRVLLAPESPDGQTGRFVSCCTALAWADPSTLLFRSAGYDGSWVLAWNVRTGRVYDVTRLDEGRGVDYPQALALAVGERG</sequence>
<name>A0ABN3UV16_9MICO</name>
<keyword evidence="6" id="KW-0812">Transmembrane</keyword>
<evidence type="ECO:0000256" key="5">
    <source>
        <dbReference type="SAM" id="MobiDB-lite"/>
    </source>
</evidence>
<keyword evidence="9" id="KW-1185">Reference proteome</keyword>
<evidence type="ECO:0000256" key="3">
    <source>
        <dbReference type="ARBA" id="ARBA00023082"/>
    </source>
</evidence>
<gene>
    <name evidence="8" type="ORF">GCM10009867_32060</name>
</gene>
<keyword evidence="4" id="KW-0804">Transcription</keyword>
<organism evidence="8 9">
    <name type="scientific">Pedococcus aerophilus</name>
    <dbReference type="NCBI Taxonomy" id="436356"/>
    <lineage>
        <taxon>Bacteria</taxon>
        <taxon>Bacillati</taxon>
        <taxon>Actinomycetota</taxon>
        <taxon>Actinomycetes</taxon>
        <taxon>Micrococcales</taxon>
        <taxon>Intrasporangiaceae</taxon>
        <taxon>Pedococcus</taxon>
    </lineage>
</organism>
<comment type="similarity">
    <text evidence="1">Belongs to the sigma-70 factor family. ECF subfamily.</text>
</comment>
<dbReference type="RefSeq" id="WP_344195243.1">
    <property type="nucleotide sequence ID" value="NZ_BAAARN010000004.1"/>
</dbReference>
<dbReference type="SUPFAM" id="SSF50998">
    <property type="entry name" value="Quinoprotein alcohol dehydrogenase-like"/>
    <property type="match status" value="1"/>
</dbReference>
<keyword evidence="6" id="KW-1133">Transmembrane helix</keyword>
<dbReference type="Gene3D" id="1.10.10.10">
    <property type="entry name" value="Winged helix-like DNA-binding domain superfamily/Winged helix DNA-binding domain"/>
    <property type="match status" value="1"/>
</dbReference>
<keyword evidence="3" id="KW-0731">Sigma factor</keyword>
<comment type="caution">
    <text evidence="8">The sequence shown here is derived from an EMBL/GenBank/DDBJ whole genome shotgun (WGS) entry which is preliminary data.</text>
</comment>
<dbReference type="SUPFAM" id="SSF88659">
    <property type="entry name" value="Sigma3 and sigma4 domains of RNA polymerase sigma factors"/>
    <property type="match status" value="1"/>
</dbReference>
<evidence type="ECO:0000256" key="4">
    <source>
        <dbReference type="ARBA" id="ARBA00023163"/>
    </source>
</evidence>
<reference evidence="8 9" key="1">
    <citation type="journal article" date="2019" name="Int. J. Syst. Evol. Microbiol.">
        <title>The Global Catalogue of Microorganisms (GCM) 10K type strain sequencing project: providing services to taxonomists for standard genome sequencing and annotation.</title>
        <authorList>
            <consortium name="The Broad Institute Genomics Platform"/>
            <consortium name="The Broad Institute Genome Sequencing Center for Infectious Disease"/>
            <person name="Wu L."/>
            <person name="Ma J."/>
        </authorList>
    </citation>
    <scope>NUCLEOTIDE SEQUENCE [LARGE SCALE GENOMIC DNA]</scope>
    <source>
        <strain evidence="8 9">JCM 16378</strain>
    </source>
</reference>
<dbReference type="EMBL" id="BAAARN010000004">
    <property type="protein sequence ID" value="GAA2738848.1"/>
    <property type="molecule type" value="Genomic_DNA"/>
</dbReference>
<evidence type="ECO:0000256" key="2">
    <source>
        <dbReference type="ARBA" id="ARBA00023015"/>
    </source>
</evidence>
<dbReference type="InterPro" id="IPR011047">
    <property type="entry name" value="Quinoprotein_ADH-like_sf"/>
</dbReference>
<keyword evidence="2" id="KW-0805">Transcription regulation</keyword>
<feature type="domain" description="RNA polymerase sigma factor 70 region 4 type 2" evidence="7">
    <location>
        <begin position="108"/>
        <end position="144"/>
    </location>
</feature>
<proteinExistence type="inferred from homology"/>
<dbReference type="Proteomes" id="UP001501326">
    <property type="component" value="Unassembled WGS sequence"/>
</dbReference>
<dbReference type="InterPro" id="IPR036388">
    <property type="entry name" value="WH-like_DNA-bd_sf"/>
</dbReference>